<dbReference type="GO" id="GO:0006260">
    <property type="term" value="P:DNA replication"/>
    <property type="evidence" value="ECO:0007669"/>
    <property type="project" value="UniProtKB-KW"/>
</dbReference>
<evidence type="ECO:0000256" key="4">
    <source>
        <dbReference type="ARBA" id="ARBA00022679"/>
    </source>
</evidence>
<keyword evidence="11" id="KW-0378">Hydrolase</keyword>
<comment type="similarity">
    <text evidence="3">Belongs to the nanoviruses/circoviruses replication-associated protein family.</text>
</comment>
<evidence type="ECO:0000313" key="19">
    <source>
        <dbReference type="EMBL" id="QRV62009.1"/>
    </source>
</evidence>
<keyword evidence="14" id="KW-0511">Multifunctional enzyme</keyword>
<dbReference type="Gene3D" id="3.40.50.300">
    <property type="entry name" value="P-loop containing nucleotide triphosphate hydrolases"/>
    <property type="match status" value="1"/>
</dbReference>
<evidence type="ECO:0000256" key="7">
    <source>
        <dbReference type="ARBA" id="ARBA00022722"/>
    </source>
</evidence>
<dbReference type="InterPro" id="IPR049912">
    <property type="entry name" value="CRESS_DNA_REP"/>
</dbReference>
<keyword evidence="4" id="KW-0808">Transferase</keyword>
<keyword evidence="6" id="KW-0235">DNA replication</keyword>
<reference evidence="19" key="1">
    <citation type="submission" date="2020-02" db="EMBL/GenBank/DDBJ databases">
        <title>A reference catalog of swine virome.</title>
        <authorList>
            <person name="He B."/>
            <person name="Tu C."/>
        </authorList>
    </citation>
    <scope>NUCLEOTIDE SEQUENCE</scope>
    <source>
        <strain evidence="19">VIRES_GZ02_2265128</strain>
    </source>
</reference>
<keyword evidence="12" id="KW-0190">Covalent protein-DNA linkage</keyword>
<comment type="cofactor">
    <cofactor evidence="1">
        <name>Mn(2+)</name>
        <dbReference type="ChEBI" id="CHEBI:29035"/>
    </cofactor>
</comment>
<dbReference type="GO" id="GO:0003724">
    <property type="term" value="F:RNA helicase activity"/>
    <property type="evidence" value="ECO:0007669"/>
    <property type="project" value="InterPro"/>
</dbReference>
<protein>
    <recommendedName>
        <fullName evidence="15">ATP-dependent helicase Rep</fullName>
    </recommendedName>
    <alternativeName>
        <fullName evidence="16">RepP</fullName>
    </alternativeName>
</protein>
<dbReference type="GO" id="GO:0042025">
    <property type="term" value="C:host cell nucleus"/>
    <property type="evidence" value="ECO:0007669"/>
    <property type="project" value="UniProtKB-SubCell"/>
</dbReference>
<evidence type="ECO:0000256" key="6">
    <source>
        <dbReference type="ARBA" id="ARBA00022705"/>
    </source>
</evidence>
<dbReference type="Gene3D" id="3.40.1310.20">
    <property type="match status" value="1"/>
</dbReference>
<dbReference type="Pfam" id="PF00910">
    <property type="entry name" value="RNA_helicase"/>
    <property type="match status" value="1"/>
</dbReference>
<dbReference type="PROSITE" id="PS52020">
    <property type="entry name" value="CRESS_DNA_REP"/>
    <property type="match status" value="1"/>
</dbReference>
<dbReference type="GO" id="GO:0016779">
    <property type="term" value="F:nucleotidyltransferase activity"/>
    <property type="evidence" value="ECO:0007669"/>
    <property type="project" value="UniProtKB-KW"/>
</dbReference>
<evidence type="ECO:0000256" key="8">
    <source>
        <dbReference type="ARBA" id="ARBA00022723"/>
    </source>
</evidence>
<dbReference type="GO" id="GO:0046872">
    <property type="term" value="F:metal ion binding"/>
    <property type="evidence" value="ECO:0007669"/>
    <property type="project" value="UniProtKB-KW"/>
</dbReference>
<dbReference type="GO" id="GO:0003677">
    <property type="term" value="F:DNA binding"/>
    <property type="evidence" value="ECO:0007669"/>
    <property type="project" value="UniProtKB-KW"/>
</dbReference>
<dbReference type="InterPro" id="IPR027417">
    <property type="entry name" value="P-loop_NTPase"/>
</dbReference>
<feature type="domain" description="CRESS-DNA virus Rep endonuclease" evidence="18">
    <location>
        <begin position="15"/>
        <end position="118"/>
    </location>
</feature>
<evidence type="ECO:0000259" key="18">
    <source>
        <dbReference type="PROSITE" id="PS52020"/>
    </source>
</evidence>
<organism evidence="19">
    <name type="scientific">ssDNA virus sp</name>
    <dbReference type="NCBI Taxonomy" id="2593122"/>
    <lineage>
        <taxon>Viruses</taxon>
    </lineage>
</organism>
<evidence type="ECO:0000256" key="13">
    <source>
        <dbReference type="ARBA" id="ARBA00023125"/>
    </source>
</evidence>
<evidence type="ECO:0000256" key="3">
    <source>
        <dbReference type="ARBA" id="ARBA00008545"/>
    </source>
</evidence>
<accession>A0A894JMA4</accession>
<evidence type="ECO:0000256" key="12">
    <source>
        <dbReference type="ARBA" id="ARBA00023124"/>
    </source>
</evidence>
<sequence length="305" mass="35893">METQQEIIPTSKEYSFKGIRALLTYPQCNEGNIDELMTFFKTIFTDRIEYMVVCKEDHKQTDGEHYHAYIKLNTRLLISANNLTYRGIRPNLERILKTPYKVVNYVKKDKNYKEEGICSDVPKLTLQEKYKLIKDKTFNEIFESATLNLSELCRVKQIKKDLIENTWPMDGSKERKVYWFFGETGTGKTREATNMMMKLYGENWVSLTGDLRTFFDPYNGEKGVIFDDIRKGSIVWNTLLTITDRYRTSVNVKGNRIPWLAETIIFTSPQPFTEVFTTEKNGERAAAWDGLEQFTRRVYELREFK</sequence>
<dbReference type="Pfam" id="PF00799">
    <property type="entry name" value="Gemini_AL1"/>
    <property type="match status" value="1"/>
</dbReference>
<keyword evidence="9" id="KW-0547">Nucleotide-binding</keyword>
<comment type="subcellular location">
    <subcellularLocation>
        <location evidence="2">Host nucleus</location>
    </subcellularLocation>
</comment>
<comment type="catalytic activity">
    <reaction evidence="17">
        <text>ATP + H2O = ADP + phosphate + H(+)</text>
        <dbReference type="Rhea" id="RHEA:13065"/>
        <dbReference type="ChEBI" id="CHEBI:15377"/>
        <dbReference type="ChEBI" id="CHEBI:15378"/>
        <dbReference type="ChEBI" id="CHEBI:30616"/>
        <dbReference type="ChEBI" id="CHEBI:43474"/>
        <dbReference type="ChEBI" id="CHEBI:456216"/>
    </reaction>
</comment>
<evidence type="ECO:0000256" key="14">
    <source>
        <dbReference type="ARBA" id="ARBA00023268"/>
    </source>
</evidence>
<evidence type="ECO:0000256" key="16">
    <source>
        <dbReference type="ARBA" id="ARBA00032243"/>
    </source>
</evidence>
<dbReference type="InterPro" id="IPR000605">
    <property type="entry name" value="Helicase_SF3_ssDNA/RNA_vir"/>
</dbReference>
<keyword evidence="13" id="KW-0238">DNA-binding</keyword>
<proteinExistence type="inferred from homology"/>
<evidence type="ECO:0000256" key="2">
    <source>
        <dbReference type="ARBA" id="ARBA00004147"/>
    </source>
</evidence>
<keyword evidence="7" id="KW-0540">Nuclease</keyword>
<evidence type="ECO:0000256" key="15">
    <source>
        <dbReference type="ARBA" id="ARBA00030754"/>
    </source>
</evidence>
<dbReference type="SUPFAM" id="SSF55464">
    <property type="entry name" value="Origin of replication-binding domain, RBD-like"/>
    <property type="match status" value="1"/>
</dbReference>
<keyword evidence="10" id="KW-0255">Endonuclease</keyword>
<dbReference type="GO" id="GO:0004519">
    <property type="term" value="F:endonuclease activity"/>
    <property type="evidence" value="ECO:0007669"/>
    <property type="project" value="UniProtKB-KW"/>
</dbReference>
<evidence type="ECO:0000256" key="5">
    <source>
        <dbReference type="ARBA" id="ARBA00022695"/>
    </source>
</evidence>
<keyword evidence="8" id="KW-0479">Metal-binding</keyword>
<evidence type="ECO:0000256" key="10">
    <source>
        <dbReference type="ARBA" id="ARBA00022759"/>
    </source>
</evidence>
<keyword evidence="5" id="KW-0548">Nucleotidyltransferase</keyword>
<evidence type="ECO:0000256" key="11">
    <source>
        <dbReference type="ARBA" id="ARBA00022801"/>
    </source>
</evidence>
<evidence type="ECO:0000256" key="9">
    <source>
        <dbReference type="ARBA" id="ARBA00022741"/>
    </source>
</evidence>
<dbReference type="GO" id="GO:0003723">
    <property type="term" value="F:RNA binding"/>
    <property type="evidence" value="ECO:0007669"/>
    <property type="project" value="InterPro"/>
</dbReference>
<name>A0A894JMA4_9VIRU</name>
<dbReference type="SUPFAM" id="SSF52540">
    <property type="entry name" value="P-loop containing nucleoside triphosphate hydrolases"/>
    <property type="match status" value="1"/>
</dbReference>
<evidence type="ECO:0000256" key="1">
    <source>
        <dbReference type="ARBA" id="ARBA00001936"/>
    </source>
</evidence>
<evidence type="ECO:0000256" key="17">
    <source>
        <dbReference type="ARBA" id="ARBA00049360"/>
    </source>
</evidence>
<dbReference type="GO" id="GO:0000166">
    <property type="term" value="F:nucleotide binding"/>
    <property type="evidence" value="ECO:0007669"/>
    <property type="project" value="UniProtKB-KW"/>
</dbReference>
<dbReference type="GO" id="GO:0016787">
    <property type="term" value="F:hydrolase activity"/>
    <property type="evidence" value="ECO:0007669"/>
    <property type="project" value="UniProtKB-KW"/>
</dbReference>
<dbReference type="EMBL" id="MT135470">
    <property type="protein sequence ID" value="QRV62009.1"/>
    <property type="molecule type" value="Genomic_DNA"/>
</dbReference>